<feature type="compositionally biased region" description="Basic and acidic residues" evidence="1">
    <location>
        <begin position="956"/>
        <end position="965"/>
    </location>
</feature>
<dbReference type="Pfam" id="PF23232">
    <property type="entry name" value="AAA_lid_13"/>
    <property type="match status" value="1"/>
</dbReference>
<protein>
    <submittedName>
        <fullName evidence="3">ATPase family AAA domain-containing protein 3B</fullName>
    </submittedName>
</protein>
<gene>
    <name evidence="3" type="primary">ATAD3B-1</name>
    <name evidence="3" type="ORF">Focb16_v006333</name>
</gene>
<dbReference type="SMART" id="SM00382">
    <property type="entry name" value="AAA"/>
    <property type="match status" value="1"/>
</dbReference>
<evidence type="ECO:0000256" key="1">
    <source>
        <dbReference type="SAM" id="MobiDB-lite"/>
    </source>
</evidence>
<dbReference type="GO" id="GO:0016887">
    <property type="term" value="F:ATP hydrolysis activity"/>
    <property type="evidence" value="ECO:0007669"/>
    <property type="project" value="InterPro"/>
</dbReference>
<dbReference type="InterPro" id="IPR003593">
    <property type="entry name" value="AAA+_ATPase"/>
</dbReference>
<name>A0A559LRZ5_FUSOC</name>
<organism evidence="3 4">
    <name type="scientific">Fusarium oxysporum f. sp. cubense</name>
    <dbReference type="NCBI Taxonomy" id="61366"/>
    <lineage>
        <taxon>Eukaryota</taxon>
        <taxon>Fungi</taxon>
        <taxon>Dikarya</taxon>
        <taxon>Ascomycota</taxon>
        <taxon>Pezizomycotina</taxon>
        <taxon>Sordariomycetes</taxon>
        <taxon>Hypocreomycetidae</taxon>
        <taxon>Hypocreales</taxon>
        <taxon>Nectriaceae</taxon>
        <taxon>Fusarium</taxon>
        <taxon>Fusarium oxysporum species complex</taxon>
    </lineage>
</organism>
<feature type="compositionally biased region" description="Acidic residues" evidence="1">
    <location>
        <begin position="1035"/>
        <end position="1061"/>
    </location>
</feature>
<evidence type="ECO:0000313" key="3">
    <source>
        <dbReference type="EMBL" id="TVY77672.1"/>
    </source>
</evidence>
<dbReference type="PANTHER" id="PTHR46411">
    <property type="entry name" value="FAMILY ATPASE, PUTATIVE-RELATED"/>
    <property type="match status" value="1"/>
</dbReference>
<feature type="region of interest" description="Disordered" evidence="1">
    <location>
        <begin position="275"/>
        <end position="313"/>
    </location>
</feature>
<feature type="region of interest" description="Disordered" evidence="1">
    <location>
        <begin position="1"/>
        <end position="59"/>
    </location>
</feature>
<sequence>MDSHVSLNNPTSSSPAPQSIPQIGAPSEATVPAPASVSQSVKDSQAQNAETGEPVAASNSNRRKKILLAVQVLEDEVKELHNLLSDSVTMNLDRRLKLIKGLVEETNQNVGQIDDDGDQAKSKPQKEYKPKNPAVVKADQQDDELVCSVKRCSMASWSKEQPKPRHVIAAHYLSPDLINTTSEVRGAGKGNTDRQERPQRVELASDVLVQELEDIAGIDLETQASILLAPPYKLFIKYYDGICDRLLFLQNNIPPEGKKPDAPYEMTFPVSLETRTSTVATSKAESADDANRPKIQSSPESEPLERKKDKSSNINDDASVKRKEWITRMDHLRLLKEFIDSELAPQLKVFAKANTSDLEKIAFEDLWFLFSAGDVVFFKDRGYDRLGRAYAVTGGQQRKRRDESRFNPFEDIKGKSTEGYAFNSTRGSWNSLTVNYYTMEYDGYYLGPNDACKHIRHYTGERNITDLPIFPLRFHKMKVEIERRLIERGKTYCSSYGHKSYSGTTCPSDNKESPDEIFGEMFIDFKDYYRMPPGWTPYDHRPRTTYPRLRPELGNIRPLESDPSETEENVSGDTEYHLYDKEVDDKSFDDFMMSHLNELEVVKLETDQVPVESLLLLPHWVPAYFFRTRRYERVDVDKIQEIDKSDEARDSSFENLVILDSHRNLLLGLIRNLVVGSKSDTGPQGVGDGSTQIDIVRGKGRGLIILLHGPPGSGKTSTAETLAAYSRRPLYPITCGDLGTNPDAVERTLVEHTERSQRWGCVLLLDEADVFLSRRDWRDTNHNALVSVFLRQLEYYSGILFLTTNRVGVIDEAFKSRIHVSLAYPNIKLQETLHIWEGILNRLEKDNQTARIRVKFDRSALLSFAKRHYKSHESTNSTWNGRQIRNAFQLAISLGHHDRDQKLRAASLTDEQAIASGEKKWTSVRLTTANFDNIATTAREFEDYLQNTRGHDSEIAKNLSLRHDDDTEDIPASSLFNRMQKDYKGQSRSYLTPRHSSHERGTSRPSPGYGSGRLRVSGQHESTAESTRQRRNQEITDEQDSNEQDEEDEADIIDDISSDED</sequence>
<feature type="compositionally biased region" description="Basic and acidic residues" evidence="1">
    <location>
        <begin position="118"/>
        <end position="130"/>
    </location>
</feature>
<dbReference type="Proteomes" id="UP000320707">
    <property type="component" value="Unassembled WGS sequence"/>
</dbReference>
<dbReference type="PANTHER" id="PTHR46411:SF2">
    <property type="entry name" value="AAA+ ATPASE DOMAIN-CONTAINING PROTEIN"/>
    <property type="match status" value="1"/>
</dbReference>
<feature type="region of interest" description="Disordered" evidence="1">
    <location>
        <begin position="956"/>
        <end position="1061"/>
    </location>
</feature>
<dbReference type="EMBL" id="SRMI01000002">
    <property type="protein sequence ID" value="TVY77672.1"/>
    <property type="molecule type" value="Genomic_DNA"/>
</dbReference>
<feature type="compositionally biased region" description="Polar residues" evidence="1">
    <location>
        <begin position="275"/>
        <end position="284"/>
    </location>
</feature>
<comment type="caution">
    <text evidence="3">The sequence shown here is derived from an EMBL/GenBank/DDBJ whole genome shotgun (WGS) entry which is preliminary data.</text>
</comment>
<accession>A0A559LRZ5</accession>
<dbReference type="Gene3D" id="3.40.50.300">
    <property type="entry name" value="P-loop containing nucleotide triphosphate hydrolases"/>
    <property type="match status" value="1"/>
</dbReference>
<feature type="region of interest" description="Disordered" evidence="1">
    <location>
        <begin position="109"/>
        <end position="139"/>
    </location>
</feature>
<dbReference type="InterPro" id="IPR056599">
    <property type="entry name" value="AAA_lid_fung"/>
</dbReference>
<dbReference type="AlphaFoldDB" id="A0A559LRZ5"/>
<dbReference type="Pfam" id="PF22942">
    <property type="entry name" value="DUF7025"/>
    <property type="match status" value="1"/>
</dbReference>
<dbReference type="SUPFAM" id="SSF52540">
    <property type="entry name" value="P-loop containing nucleoside triphosphate hydrolases"/>
    <property type="match status" value="1"/>
</dbReference>
<evidence type="ECO:0000313" key="4">
    <source>
        <dbReference type="Proteomes" id="UP000320707"/>
    </source>
</evidence>
<dbReference type="InterPro" id="IPR054289">
    <property type="entry name" value="DUF7025"/>
</dbReference>
<feature type="domain" description="AAA+ ATPase" evidence="2">
    <location>
        <begin position="701"/>
        <end position="828"/>
    </location>
</feature>
<dbReference type="InterPro" id="IPR003959">
    <property type="entry name" value="ATPase_AAA_core"/>
</dbReference>
<dbReference type="Pfam" id="PF00004">
    <property type="entry name" value="AAA"/>
    <property type="match status" value="1"/>
</dbReference>
<feature type="region of interest" description="Disordered" evidence="1">
    <location>
        <begin position="546"/>
        <end position="574"/>
    </location>
</feature>
<feature type="compositionally biased region" description="Polar residues" evidence="1">
    <location>
        <begin position="36"/>
        <end position="50"/>
    </location>
</feature>
<proteinExistence type="predicted"/>
<reference evidence="3 4" key="1">
    <citation type="journal article" date="2019" name="Microbiol. Resour. Announc.">
        <title>High-quality draft genome sequence of Fusarium oxysporum f. sp. cubense strain 160527, a causal agent of Panama disease.</title>
        <authorList>
            <person name="Asai S."/>
            <person name="Ayukawa Y."/>
            <person name="Gan P."/>
            <person name="Masuda S."/>
            <person name="Komatsu K."/>
            <person name="Shirasu K."/>
            <person name="Arie T."/>
        </authorList>
    </citation>
    <scope>NUCLEOTIDE SEQUENCE [LARGE SCALE GENOMIC DNA]</scope>
    <source>
        <strain evidence="3 4">160527</strain>
    </source>
</reference>
<dbReference type="CDD" id="cd19481">
    <property type="entry name" value="RecA-like_protease"/>
    <property type="match status" value="1"/>
</dbReference>
<dbReference type="GO" id="GO:0005524">
    <property type="term" value="F:ATP binding"/>
    <property type="evidence" value="ECO:0007669"/>
    <property type="project" value="InterPro"/>
</dbReference>
<dbReference type="InterPro" id="IPR027417">
    <property type="entry name" value="P-loop_NTPase"/>
</dbReference>
<evidence type="ECO:0000259" key="2">
    <source>
        <dbReference type="SMART" id="SM00382"/>
    </source>
</evidence>
<feature type="compositionally biased region" description="Low complexity" evidence="1">
    <location>
        <begin position="10"/>
        <end position="23"/>
    </location>
</feature>